<feature type="compositionally biased region" description="Low complexity" evidence="1">
    <location>
        <begin position="71"/>
        <end position="80"/>
    </location>
</feature>
<evidence type="ECO:0000256" key="1">
    <source>
        <dbReference type="SAM" id="MobiDB-lite"/>
    </source>
</evidence>
<organism evidence="2 3">
    <name type="scientific">Mesocricetus auratus</name>
    <name type="common">Golden hamster</name>
    <dbReference type="NCBI Taxonomy" id="10036"/>
    <lineage>
        <taxon>Eukaryota</taxon>
        <taxon>Metazoa</taxon>
        <taxon>Chordata</taxon>
        <taxon>Craniata</taxon>
        <taxon>Vertebrata</taxon>
        <taxon>Euteleostomi</taxon>
        <taxon>Mammalia</taxon>
        <taxon>Eutheria</taxon>
        <taxon>Euarchontoglires</taxon>
        <taxon>Glires</taxon>
        <taxon>Rodentia</taxon>
        <taxon>Myomorpha</taxon>
        <taxon>Muroidea</taxon>
        <taxon>Cricetidae</taxon>
        <taxon>Cricetinae</taxon>
        <taxon>Mesocricetus</taxon>
    </lineage>
</organism>
<feature type="compositionally biased region" description="Low complexity" evidence="1">
    <location>
        <begin position="182"/>
        <end position="198"/>
    </location>
</feature>
<protein>
    <submittedName>
        <fullName evidence="3">Translation initiation factor IF-2-like</fullName>
    </submittedName>
</protein>
<reference evidence="3" key="1">
    <citation type="submission" date="2025-08" db="UniProtKB">
        <authorList>
            <consortium name="RefSeq"/>
        </authorList>
    </citation>
    <scope>IDENTIFICATION</scope>
    <source>
        <tissue evidence="3">Liver</tissue>
    </source>
</reference>
<accession>A0ABM2W3L9</accession>
<feature type="region of interest" description="Disordered" evidence="1">
    <location>
        <begin position="56"/>
        <end position="198"/>
    </location>
</feature>
<sequence>MVQLGMLMFSNSRLEPQDVRGLGAPLTALSWWNPRWPCRARRDHVSVLNQNAVVPTPLSGRLEPAGDAHPGSGQQASGRASGHKPNARCRPQRGGLKPPVLGPRASDAGKCPHPGNPRRTAAAAAAAAATRSGRQNGGGGDGLVLRGEPGPRDPASGRAGRPQPPRRVSPPCPIPNPERPQGARARAAAAPALGPAAAVREPRCPRQVSYIDCKGFEHSWDHPLSLLLRRNL</sequence>
<keyword evidence="2" id="KW-1185">Reference proteome</keyword>
<evidence type="ECO:0000313" key="3">
    <source>
        <dbReference type="RefSeq" id="XP_040584313.1"/>
    </source>
</evidence>
<feature type="compositionally biased region" description="Pro residues" evidence="1">
    <location>
        <begin position="162"/>
        <end position="178"/>
    </location>
</feature>
<evidence type="ECO:0000313" key="2">
    <source>
        <dbReference type="Proteomes" id="UP000886700"/>
    </source>
</evidence>
<name>A0ABM2W3L9_MESAU</name>
<feature type="compositionally biased region" description="Basic residues" evidence="1">
    <location>
        <begin position="81"/>
        <end position="91"/>
    </location>
</feature>
<dbReference type="RefSeq" id="XP_040584313.1">
    <property type="nucleotide sequence ID" value="XM_040728379.1"/>
</dbReference>
<dbReference type="Proteomes" id="UP000886700">
    <property type="component" value="Unplaced"/>
</dbReference>
<feature type="compositionally biased region" description="Low complexity" evidence="1">
    <location>
        <begin position="121"/>
        <end position="134"/>
    </location>
</feature>
<dbReference type="GeneID" id="121132895"/>
<gene>
    <name evidence="3" type="primary">LOC121132895</name>
</gene>
<proteinExistence type="predicted"/>